<accession>A0ABV7N9V0</accession>
<name>A0ABV7N9V0_9STAP</name>
<gene>
    <name evidence="1" type="ORF">ACFOEO_13910</name>
</gene>
<proteinExistence type="predicted"/>
<organism evidence="1 2">
    <name type="scientific">Salinicoccus sesuvii</name>
    <dbReference type="NCBI Taxonomy" id="868281"/>
    <lineage>
        <taxon>Bacteria</taxon>
        <taxon>Bacillati</taxon>
        <taxon>Bacillota</taxon>
        <taxon>Bacilli</taxon>
        <taxon>Bacillales</taxon>
        <taxon>Staphylococcaceae</taxon>
        <taxon>Salinicoccus</taxon>
    </lineage>
</organism>
<reference evidence="2" key="1">
    <citation type="journal article" date="2019" name="Int. J. Syst. Evol. Microbiol.">
        <title>The Global Catalogue of Microorganisms (GCM) 10K type strain sequencing project: providing services to taxonomists for standard genome sequencing and annotation.</title>
        <authorList>
            <consortium name="The Broad Institute Genomics Platform"/>
            <consortium name="The Broad Institute Genome Sequencing Center for Infectious Disease"/>
            <person name="Wu L."/>
            <person name="Ma J."/>
        </authorList>
    </citation>
    <scope>NUCLEOTIDE SEQUENCE [LARGE SCALE GENOMIC DNA]</scope>
    <source>
        <strain evidence="2">CCM 7756</strain>
    </source>
</reference>
<dbReference type="Proteomes" id="UP001595637">
    <property type="component" value="Unassembled WGS sequence"/>
</dbReference>
<dbReference type="EMBL" id="JBHRVQ010000004">
    <property type="protein sequence ID" value="MFC3389658.1"/>
    <property type="molecule type" value="Genomic_DNA"/>
</dbReference>
<comment type="caution">
    <text evidence="1">The sequence shown here is derived from an EMBL/GenBank/DDBJ whole genome shotgun (WGS) entry which is preliminary data.</text>
</comment>
<sequence length="114" mass="12653">MSIIRIDGENTGSSSSMYDVILDKEGIDAWTYNNEINDADFSNQQAVVIGIIQYADVNTNITGFIPEVINDGSRSAEEVFKDNLLRTCLKLSFLQSIEINGSHVMRINGVIDCF</sequence>
<keyword evidence="2" id="KW-1185">Reference proteome</keyword>
<dbReference type="RefSeq" id="WP_380657249.1">
    <property type="nucleotide sequence ID" value="NZ_JBHRVQ010000004.1"/>
</dbReference>
<evidence type="ECO:0000313" key="2">
    <source>
        <dbReference type="Proteomes" id="UP001595637"/>
    </source>
</evidence>
<evidence type="ECO:0000313" key="1">
    <source>
        <dbReference type="EMBL" id="MFC3389658.1"/>
    </source>
</evidence>
<protein>
    <submittedName>
        <fullName evidence="1">Uncharacterized protein</fullName>
    </submittedName>
</protein>